<reference evidence="3" key="1">
    <citation type="submission" date="2020-05" db="EMBL/GenBank/DDBJ databases">
        <authorList>
            <person name="Chiriac C."/>
            <person name="Salcher M."/>
            <person name="Ghai R."/>
            <person name="Kavagutti S V."/>
        </authorList>
    </citation>
    <scope>NUCLEOTIDE SEQUENCE</scope>
</reference>
<feature type="domain" description="VapC50 C-terminal" evidence="2">
    <location>
        <begin position="126"/>
        <end position="174"/>
    </location>
</feature>
<dbReference type="Pfam" id="PF26343">
    <property type="entry name" value="VapC50_C"/>
    <property type="match status" value="1"/>
</dbReference>
<dbReference type="SUPFAM" id="SSF55826">
    <property type="entry name" value="YbaK/ProRS associated domain"/>
    <property type="match status" value="1"/>
</dbReference>
<proteinExistence type="predicted"/>
<dbReference type="InterPro" id="IPR036754">
    <property type="entry name" value="YbaK/aa-tRNA-synt-asso_dom_sf"/>
</dbReference>
<dbReference type="InterPro" id="IPR029060">
    <property type="entry name" value="PIN-like_dom_sf"/>
</dbReference>
<evidence type="ECO:0000259" key="2">
    <source>
        <dbReference type="Pfam" id="PF26343"/>
    </source>
</evidence>
<dbReference type="SUPFAM" id="SSF88723">
    <property type="entry name" value="PIN domain-like"/>
    <property type="match status" value="1"/>
</dbReference>
<organism evidence="3">
    <name type="scientific">freshwater metagenome</name>
    <dbReference type="NCBI Taxonomy" id="449393"/>
    <lineage>
        <taxon>unclassified sequences</taxon>
        <taxon>metagenomes</taxon>
        <taxon>ecological metagenomes</taxon>
    </lineage>
</organism>
<dbReference type="Gene3D" id="3.90.960.10">
    <property type="entry name" value="YbaK/aminoacyl-tRNA synthetase-associated domain"/>
    <property type="match status" value="1"/>
</dbReference>
<gene>
    <name evidence="3" type="ORF">UFOPK2992_00776</name>
</gene>
<dbReference type="GO" id="GO:0002161">
    <property type="term" value="F:aminoacyl-tRNA deacylase activity"/>
    <property type="evidence" value="ECO:0007669"/>
    <property type="project" value="InterPro"/>
</dbReference>
<dbReference type="EMBL" id="CAFAAI010000116">
    <property type="protein sequence ID" value="CAB4796667.1"/>
    <property type="molecule type" value="Genomic_DNA"/>
</dbReference>
<dbReference type="InterPro" id="IPR002716">
    <property type="entry name" value="PIN_dom"/>
</dbReference>
<dbReference type="InterPro" id="IPR058652">
    <property type="entry name" value="VapC50_C"/>
</dbReference>
<dbReference type="Pfam" id="PF13470">
    <property type="entry name" value="PIN_3"/>
    <property type="match status" value="1"/>
</dbReference>
<sequence length="226" mass="24841">MPFAVVLDTCVIYPAHLRDTLLRLAERGLYRVLWSPDIIEELHRNLVKSGIDKRHVERLAAEMNGAFPDASVTGYASLIEGLTCDPKDRHVLAAAVRANASCIVTFNTIDFPAASVDPFEVEVIEPDTFLLDQLDLAPSAVLDELVRQAAANRREPKTLRRMLDALAKAGVPPFGHSTQLRVFVDPDLLQYDEVWAAAGTWNDNFGANPNDIVRVAGGVVTDLKRG</sequence>
<evidence type="ECO:0000313" key="3">
    <source>
        <dbReference type="EMBL" id="CAB4796667.1"/>
    </source>
</evidence>
<protein>
    <submittedName>
        <fullName evidence="3">Unannotated protein</fullName>
    </submittedName>
</protein>
<accession>A0A6J6XS64</accession>
<dbReference type="AlphaFoldDB" id="A0A6J6XS64"/>
<name>A0A6J6XS64_9ZZZZ</name>
<evidence type="ECO:0000259" key="1">
    <source>
        <dbReference type="Pfam" id="PF13470"/>
    </source>
</evidence>
<feature type="domain" description="PIN" evidence="1">
    <location>
        <begin position="5"/>
        <end position="108"/>
    </location>
</feature>